<accession>A0ABP4UAL7</accession>
<dbReference type="RefSeq" id="WP_344157685.1">
    <property type="nucleotide sequence ID" value="NZ_BAAANF010000017.1"/>
</dbReference>
<name>A0ABP4UAL7_9ACTN</name>
<keyword evidence="1" id="KW-0812">Transmembrane</keyword>
<keyword evidence="1" id="KW-1133">Transmembrane helix</keyword>
<organism evidence="3 4">
    <name type="scientific">Kribbella yunnanensis</name>
    <dbReference type="NCBI Taxonomy" id="190194"/>
    <lineage>
        <taxon>Bacteria</taxon>
        <taxon>Bacillati</taxon>
        <taxon>Actinomycetota</taxon>
        <taxon>Actinomycetes</taxon>
        <taxon>Propionibacteriales</taxon>
        <taxon>Kribbellaceae</taxon>
        <taxon>Kribbella</taxon>
    </lineage>
</organism>
<dbReference type="SMART" id="SM00858">
    <property type="entry name" value="SAF"/>
    <property type="match status" value="1"/>
</dbReference>
<dbReference type="EMBL" id="BAAANF010000017">
    <property type="protein sequence ID" value="GAA1700247.1"/>
    <property type="molecule type" value="Genomic_DNA"/>
</dbReference>
<dbReference type="InterPro" id="IPR013974">
    <property type="entry name" value="SAF"/>
</dbReference>
<dbReference type="Proteomes" id="UP001500280">
    <property type="component" value="Unassembled WGS sequence"/>
</dbReference>
<feature type="transmembrane region" description="Helical" evidence="1">
    <location>
        <begin position="54"/>
        <end position="72"/>
    </location>
</feature>
<dbReference type="CDD" id="cd11614">
    <property type="entry name" value="SAF_CpaB_FlgA_like"/>
    <property type="match status" value="1"/>
</dbReference>
<dbReference type="Pfam" id="PF08666">
    <property type="entry name" value="SAF"/>
    <property type="match status" value="1"/>
</dbReference>
<sequence>MTAHAESVNTAECTAEAIDDWGADVVDTAVRSGFGAPSVPAQRTRRARWKDGRLVLGVLLVAITALVGAKLLSSADDTTTIWAAKRDLPAGTKLTGEDLTTVRVRFTSGQDAEQYVAADAELKGLVVARAIDAGEFVPRDAAVPQADSDRTELPLSVATGRLPSDTANGDKVDIWVVPKDEGQAAKLLWSNVRVLQIDSVKGVAGGSARRQVLVALTPKDLPKLPAALTAMSQGEPTLIRRAA</sequence>
<evidence type="ECO:0000259" key="2">
    <source>
        <dbReference type="SMART" id="SM00858"/>
    </source>
</evidence>
<reference evidence="4" key="1">
    <citation type="journal article" date="2019" name="Int. J. Syst. Evol. Microbiol.">
        <title>The Global Catalogue of Microorganisms (GCM) 10K type strain sequencing project: providing services to taxonomists for standard genome sequencing and annotation.</title>
        <authorList>
            <consortium name="The Broad Institute Genomics Platform"/>
            <consortium name="The Broad Institute Genome Sequencing Center for Infectious Disease"/>
            <person name="Wu L."/>
            <person name="Ma J."/>
        </authorList>
    </citation>
    <scope>NUCLEOTIDE SEQUENCE [LARGE SCALE GENOMIC DNA]</scope>
    <source>
        <strain evidence="4">JCM 14307</strain>
    </source>
</reference>
<evidence type="ECO:0000256" key="1">
    <source>
        <dbReference type="SAM" id="Phobius"/>
    </source>
</evidence>
<gene>
    <name evidence="3" type="ORF">GCM10009745_53760</name>
</gene>
<comment type="caution">
    <text evidence="3">The sequence shown here is derived from an EMBL/GenBank/DDBJ whole genome shotgun (WGS) entry which is preliminary data.</text>
</comment>
<evidence type="ECO:0000313" key="4">
    <source>
        <dbReference type="Proteomes" id="UP001500280"/>
    </source>
</evidence>
<proteinExistence type="predicted"/>
<keyword evidence="4" id="KW-1185">Reference proteome</keyword>
<evidence type="ECO:0000313" key="3">
    <source>
        <dbReference type="EMBL" id="GAA1700247.1"/>
    </source>
</evidence>
<protein>
    <recommendedName>
        <fullName evidence="2">SAF domain-containing protein</fullName>
    </recommendedName>
</protein>
<keyword evidence="1" id="KW-0472">Membrane</keyword>
<feature type="domain" description="SAF" evidence="2">
    <location>
        <begin position="79"/>
        <end position="143"/>
    </location>
</feature>